<dbReference type="Pfam" id="PF26649">
    <property type="entry name" value="Ajm-1"/>
    <property type="match status" value="1"/>
</dbReference>
<evidence type="ECO:0000313" key="3">
    <source>
        <dbReference type="EMBL" id="VEN48711.1"/>
    </source>
</evidence>
<proteinExistence type="predicted"/>
<keyword evidence="4" id="KW-1185">Reference proteome</keyword>
<dbReference type="PANTHER" id="PTHR21517:SF3">
    <property type="entry name" value="APICAL JUNCTION COMPONENT 1 HOMOLOG"/>
    <property type="match status" value="1"/>
</dbReference>
<name>A0A653CLN3_CALMS</name>
<dbReference type="PANTHER" id="PTHR21517">
    <property type="entry name" value="APICAL JUNCTION COMPONENT 1 HOMOLOG"/>
    <property type="match status" value="1"/>
</dbReference>
<feature type="domain" description="Apical junction molecule ajm1 alpha/beta" evidence="2">
    <location>
        <begin position="139"/>
        <end position="173"/>
    </location>
</feature>
<dbReference type="Proteomes" id="UP000410492">
    <property type="component" value="Unassembled WGS sequence"/>
</dbReference>
<organism evidence="3 4">
    <name type="scientific">Callosobruchus maculatus</name>
    <name type="common">Southern cowpea weevil</name>
    <name type="synonym">Pulse bruchid</name>
    <dbReference type="NCBI Taxonomy" id="64391"/>
    <lineage>
        <taxon>Eukaryota</taxon>
        <taxon>Metazoa</taxon>
        <taxon>Ecdysozoa</taxon>
        <taxon>Arthropoda</taxon>
        <taxon>Hexapoda</taxon>
        <taxon>Insecta</taxon>
        <taxon>Pterygota</taxon>
        <taxon>Neoptera</taxon>
        <taxon>Endopterygota</taxon>
        <taxon>Coleoptera</taxon>
        <taxon>Polyphaga</taxon>
        <taxon>Cucujiformia</taxon>
        <taxon>Chrysomeloidea</taxon>
        <taxon>Chrysomelidae</taxon>
        <taxon>Bruchinae</taxon>
        <taxon>Bruchini</taxon>
        <taxon>Callosobruchus</taxon>
    </lineage>
</organism>
<dbReference type="OrthoDB" id="6431454at2759"/>
<accession>A0A653CLN3</accession>
<dbReference type="InterPro" id="IPR038825">
    <property type="entry name" value="Apical_junction"/>
</dbReference>
<feature type="signal peptide" evidence="1">
    <location>
        <begin position="1"/>
        <end position="28"/>
    </location>
</feature>
<reference evidence="3 4" key="1">
    <citation type="submission" date="2019-01" db="EMBL/GenBank/DDBJ databases">
        <authorList>
            <person name="Sayadi A."/>
        </authorList>
    </citation>
    <scope>NUCLEOTIDE SEQUENCE [LARGE SCALE GENOMIC DNA]</scope>
</reference>
<dbReference type="GO" id="GO:0005886">
    <property type="term" value="C:plasma membrane"/>
    <property type="evidence" value="ECO:0007669"/>
    <property type="project" value="TreeGrafter"/>
</dbReference>
<dbReference type="InterPro" id="IPR058586">
    <property type="entry name" value="Ajm-1"/>
</dbReference>
<protein>
    <recommendedName>
        <fullName evidence="2">Apical junction molecule ajm1 alpha/beta domain-containing protein</fullName>
    </recommendedName>
</protein>
<keyword evidence="1" id="KW-0732">Signal</keyword>
<dbReference type="EMBL" id="CAACVG010008147">
    <property type="protein sequence ID" value="VEN48711.1"/>
    <property type="molecule type" value="Genomic_DNA"/>
</dbReference>
<dbReference type="GO" id="GO:0043296">
    <property type="term" value="C:apical junction complex"/>
    <property type="evidence" value="ECO:0007669"/>
    <property type="project" value="TreeGrafter"/>
</dbReference>
<evidence type="ECO:0000259" key="2">
    <source>
        <dbReference type="Pfam" id="PF26649"/>
    </source>
</evidence>
<gene>
    <name evidence="3" type="ORF">CALMAC_LOCUS10062</name>
</gene>
<dbReference type="GO" id="GO:0045216">
    <property type="term" value="P:cell-cell junction organization"/>
    <property type="evidence" value="ECO:0007669"/>
    <property type="project" value="InterPro"/>
</dbReference>
<feature type="chain" id="PRO_5024827028" description="Apical junction molecule ajm1 alpha/beta domain-containing protein" evidence="1">
    <location>
        <begin position="29"/>
        <end position="306"/>
    </location>
</feature>
<evidence type="ECO:0000313" key="4">
    <source>
        <dbReference type="Proteomes" id="UP000410492"/>
    </source>
</evidence>
<dbReference type="AlphaFoldDB" id="A0A653CLN3"/>
<evidence type="ECO:0000256" key="1">
    <source>
        <dbReference type="SAM" id="SignalP"/>
    </source>
</evidence>
<sequence>MCKCYSLESKLILYVCVCVISETPAAGAVKWERQLVSRCAKMRLSKEEQSYESLETLILTSSPLMGDTFTVRELRTRCVDNLQGHLRIKGVSLKKQHPEIHRQLTAYVEDATVQLPTMTVFPKDSFTGKSFMCVIMLEGPQLYSELVKMCKCYNPESKLILYVCVCVISETPAAGAVKWERQLVSRFAKMGLSKEEQSYESLETLILPTVRELRTRCVDNLQGHLRIKGVSLKKQHPEIHRQLTAYVEDATVQLPTMTVFPKDSFTGKSFMCVIMLEVNQKSVKEVEGTRGSVRTIDVMRDVFGSV</sequence>